<dbReference type="InterPro" id="IPR013708">
    <property type="entry name" value="Shikimate_DH-bd_N"/>
</dbReference>
<sequence>MKIDAATKVYGIIGNPLSHTFSPAMHNAAFAARKINAVYLAFPLKNLIQLKYSMKQWNIQGLSVTIPYKISIRRLLDRIDPLALQIGSVNTVVWGKTGLLEGYNTDGPGAMMALRKSQVSLKGKKILVIGSGGSARSIAFALTQEKPAEIGILARNPMMAMQLARNLTLNSENPQVALHLQPQGKSLQKSLIDLMPQSGRKWLSQPYTSAEQLHHYDIVINTTPMGMRGSSAAAESPLKSAELAKHQTIFDIVYNPAETPLIKAAKKRGCKIVLGYKMLMYQGVLQFELFTGKPAPVDAMEKALLAEIKRLR</sequence>
<feature type="binding site" evidence="7">
    <location>
        <position position="282"/>
    </location>
    <ligand>
        <name>shikimate</name>
        <dbReference type="ChEBI" id="CHEBI:36208"/>
    </ligand>
</feature>
<dbReference type="PANTHER" id="PTHR21089">
    <property type="entry name" value="SHIKIMATE DEHYDROGENASE"/>
    <property type="match status" value="1"/>
</dbReference>
<dbReference type="UniPathway" id="UPA00053">
    <property type="reaction ID" value="UER00087"/>
</dbReference>
<dbReference type="HOGENOM" id="CLU_044063_4_4_12"/>
<dbReference type="Pfam" id="PF01488">
    <property type="entry name" value="Shikimate_DH"/>
    <property type="match status" value="1"/>
</dbReference>
<dbReference type="SUPFAM" id="SSF51735">
    <property type="entry name" value="NAD(P)-binding Rossmann-fold domains"/>
    <property type="match status" value="1"/>
</dbReference>
<organism evidence="11 12">
    <name type="scientific">Turneriella parva (strain ATCC BAA-1111 / DSM 21527 / NCTC 11395 / H)</name>
    <name type="common">Leptospira parva</name>
    <dbReference type="NCBI Taxonomy" id="869212"/>
    <lineage>
        <taxon>Bacteria</taxon>
        <taxon>Pseudomonadati</taxon>
        <taxon>Spirochaetota</taxon>
        <taxon>Spirochaetia</taxon>
        <taxon>Leptospirales</taxon>
        <taxon>Leptospiraceae</taxon>
        <taxon>Turneriella</taxon>
    </lineage>
</organism>
<evidence type="ECO:0000313" key="11">
    <source>
        <dbReference type="EMBL" id="AFM13577.1"/>
    </source>
</evidence>
<keyword evidence="4 7" id="KW-0560">Oxidoreductase</keyword>
<protein>
    <recommendedName>
        <fullName evidence="2 7">Shikimate dehydrogenase (NADP(+))</fullName>
        <shortName evidence="7">SDH</shortName>
        <ecNumber evidence="2 7">1.1.1.25</ecNumber>
    </recommendedName>
</protein>
<evidence type="ECO:0000256" key="7">
    <source>
        <dbReference type="HAMAP-Rule" id="MF_00222"/>
    </source>
</evidence>
<dbReference type="RefSeq" id="WP_014804079.1">
    <property type="nucleotide sequence ID" value="NC_018020.1"/>
</dbReference>
<dbReference type="GO" id="GO:0019632">
    <property type="term" value="P:shikimate metabolic process"/>
    <property type="evidence" value="ECO:0007669"/>
    <property type="project" value="TreeGrafter"/>
</dbReference>
<evidence type="ECO:0000256" key="5">
    <source>
        <dbReference type="ARBA" id="ARBA00023141"/>
    </source>
</evidence>
<dbReference type="InterPro" id="IPR046346">
    <property type="entry name" value="Aminoacid_DH-like_N_sf"/>
</dbReference>
<comment type="subunit">
    <text evidence="7">Homodimer.</text>
</comment>
<dbReference type="PATRIC" id="fig|869212.3.peg.2961"/>
<proteinExistence type="inferred from homology"/>
<dbReference type="PANTHER" id="PTHR21089:SF1">
    <property type="entry name" value="BIFUNCTIONAL 3-DEHYDROQUINATE DEHYDRATASE_SHIKIMATE DEHYDROGENASE, CHLOROPLASTIC"/>
    <property type="match status" value="1"/>
</dbReference>
<feature type="binding site" evidence="7">
    <location>
        <position position="254"/>
    </location>
    <ligand>
        <name>shikimate</name>
        <dbReference type="ChEBI" id="CHEBI:36208"/>
    </ligand>
</feature>
<feature type="binding site" evidence="7">
    <location>
        <position position="252"/>
    </location>
    <ligand>
        <name>NADP(+)</name>
        <dbReference type="ChEBI" id="CHEBI:58349"/>
    </ligand>
</feature>
<comment type="catalytic activity">
    <reaction evidence="6 7">
        <text>shikimate + NADP(+) = 3-dehydroshikimate + NADPH + H(+)</text>
        <dbReference type="Rhea" id="RHEA:17737"/>
        <dbReference type="ChEBI" id="CHEBI:15378"/>
        <dbReference type="ChEBI" id="CHEBI:16630"/>
        <dbReference type="ChEBI" id="CHEBI:36208"/>
        <dbReference type="ChEBI" id="CHEBI:57783"/>
        <dbReference type="ChEBI" id="CHEBI:58349"/>
        <dbReference type="EC" id="1.1.1.25"/>
    </reaction>
</comment>
<accession>I4B8H0</accession>
<name>I4B8H0_TURPD</name>
<feature type="binding site" evidence="7">
    <location>
        <position position="106"/>
    </location>
    <ligand>
        <name>shikimate</name>
        <dbReference type="ChEBI" id="CHEBI:36208"/>
    </ligand>
</feature>
<dbReference type="InterPro" id="IPR006151">
    <property type="entry name" value="Shikm_DH/Glu-tRNA_Rdtase"/>
</dbReference>
<feature type="domain" description="Shikimate dehydrogenase substrate binding N-terminal" evidence="9">
    <location>
        <begin position="12"/>
        <end position="92"/>
    </location>
</feature>
<dbReference type="GO" id="GO:0004764">
    <property type="term" value="F:shikimate 3-dehydrogenase (NADP+) activity"/>
    <property type="evidence" value="ECO:0007669"/>
    <property type="project" value="UniProtKB-UniRule"/>
</dbReference>
<dbReference type="GO" id="GO:0005829">
    <property type="term" value="C:cytosol"/>
    <property type="evidence" value="ECO:0007669"/>
    <property type="project" value="TreeGrafter"/>
</dbReference>
<keyword evidence="3 7" id="KW-0521">NADP</keyword>
<dbReference type="EMBL" id="CP002959">
    <property type="protein sequence ID" value="AFM13577.1"/>
    <property type="molecule type" value="Genomic_DNA"/>
</dbReference>
<comment type="function">
    <text evidence="7">Involved in the biosynthesis of the chorismate, which leads to the biosynthesis of aromatic amino acids. Catalyzes the reversible NADPH linked reduction of 3-dehydroshikimate (DHSA) to yield shikimate (SA).</text>
</comment>
<evidence type="ECO:0000259" key="10">
    <source>
        <dbReference type="Pfam" id="PF18317"/>
    </source>
</evidence>
<dbReference type="Gene3D" id="3.40.50.720">
    <property type="entry name" value="NAD(P)-binding Rossmann-like Domain"/>
    <property type="match status" value="1"/>
</dbReference>
<dbReference type="Pfam" id="PF18317">
    <property type="entry name" value="SDH_C"/>
    <property type="match status" value="1"/>
</dbReference>
<comment type="caution">
    <text evidence="7">Lacks conserved residue(s) required for the propagation of feature annotation.</text>
</comment>
<dbReference type="OrthoDB" id="9792692at2"/>
<dbReference type="HAMAP" id="MF_00222">
    <property type="entry name" value="Shikimate_DH_AroE"/>
    <property type="match status" value="1"/>
</dbReference>
<dbReference type="InterPro" id="IPR041121">
    <property type="entry name" value="SDH_C"/>
</dbReference>
<comment type="pathway">
    <text evidence="1 7">Metabolic intermediate biosynthesis; chorismate biosynthesis; chorismate from D-erythrose 4-phosphate and phosphoenolpyruvate: step 4/7.</text>
</comment>
<dbReference type="Proteomes" id="UP000006048">
    <property type="component" value="Chromosome"/>
</dbReference>
<dbReference type="GO" id="GO:0009423">
    <property type="term" value="P:chorismate biosynthetic process"/>
    <property type="evidence" value="ECO:0007669"/>
    <property type="project" value="UniProtKB-UniRule"/>
</dbReference>
<dbReference type="GO" id="GO:0050661">
    <property type="term" value="F:NADP binding"/>
    <property type="evidence" value="ECO:0007669"/>
    <property type="project" value="TreeGrafter"/>
</dbReference>
<feature type="binding site" evidence="7">
    <location>
        <position position="90"/>
    </location>
    <ligand>
        <name>shikimate</name>
        <dbReference type="ChEBI" id="CHEBI:36208"/>
    </ligand>
</feature>
<comment type="similarity">
    <text evidence="7">Belongs to the shikimate dehydrogenase family.</text>
</comment>
<keyword evidence="7" id="KW-0028">Amino-acid biosynthesis</keyword>
<feature type="domain" description="SDH C-terminal" evidence="10">
    <location>
        <begin position="275"/>
        <end position="305"/>
    </location>
</feature>
<dbReference type="CDD" id="cd01065">
    <property type="entry name" value="NAD_bind_Shikimate_DH"/>
    <property type="match status" value="1"/>
</dbReference>
<dbReference type="SUPFAM" id="SSF53223">
    <property type="entry name" value="Aminoacid dehydrogenase-like, N-terminal domain"/>
    <property type="match status" value="1"/>
</dbReference>
<evidence type="ECO:0000256" key="1">
    <source>
        <dbReference type="ARBA" id="ARBA00004871"/>
    </source>
</evidence>
<dbReference type="Gene3D" id="3.40.50.10860">
    <property type="entry name" value="Leucine Dehydrogenase, chain A, domain 1"/>
    <property type="match status" value="1"/>
</dbReference>
<feature type="binding site" evidence="7">
    <location>
        <begin position="130"/>
        <end position="134"/>
    </location>
    <ligand>
        <name>NADP(+)</name>
        <dbReference type="ChEBI" id="CHEBI:58349"/>
    </ligand>
</feature>
<keyword evidence="5 7" id="KW-0057">Aromatic amino acid biosynthesis</keyword>
<feature type="binding site" evidence="7">
    <location>
        <position position="65"/>
    </location>
    <ligand>
        <name>shikimate</name>
        <dbReference type="ChEBI" id="CHEBI:36208"/>
    </ligand>
</feature>
<evidence type="ECO:0000256" key="4">
    <source>
        <dbReference type="ARBA" id="ARBA00023002"/>
    </source>
</evidence>
<dbReference type="Pfam" id="PF08501">
    <property type="entry name" value="Shikimate_dh_N"/>
    <property type="match status" value="1"/>
</dbReference>
<dbReference type="GO" id="GO:0008652">
    <property type="term" value="P:amino acid biosynthetic process"/>
    <property type="evidence" value="ECO:0007669"/>
    <property type="project" value="UniProtKB-KW"/>
</dbReference>
<evidence type="ECO:0000259" key="8">
    <source>
        <dbReference type="Pfam" id="PF01488"/>
    </source>
</evidence>
<evidence type="ECO:0000256" key="3">
    <source>
        <dbReference type="ARBA" id="ARBA00022857"/>
    </source>
</evidence>
<dbReference type="AlphaFoldDB" id="I4B8H0"/>
<evidence type="ECO:0000256" key="6">
    <source>
        <dbReference type="ARBA" id="ARBA00049442"/>
    </source>
</evidence>
<feature type="domain" description="Quinate/shikimate 5-dehydrogenase/glutamyl-tRNA reductase" evidence="8">
    <location>
        <begin position="116"/>
        <end position="168"/>
    </location>
</feature>
<gene>
    <name evidence="7" type="primary">aroE</name>
    <name evidence="11" type="ordered locus">Turpa_2938</name>
</gene>
<reference evidence="11 12" key="1">
    <citation type="submission" date="2012-06" db="EMBL/GenBank/DDBJ databases">
        <title>The complete chromosome of genome of Turneriella parva DSM 21527.</title>
        <authorList>
            <consortium name="US DOE Joint Genome Institute (JGI-PGF)"/>
            <person name="Lucas S."/>
            <person name="Han J."/>
            <person name="Lapidus A."/>
            <person name="Bruce D."/>
            <person name="Goodwin L."/>
            <person name="Pitluck S."/>
            <person name="Peters L."/>
            <person name="Kyrpides N."/>
            <person name="Mavromatis K."/>
            <person name="Ivanova N."/>
            <person name="Mikhailova N."/>
            <person name="Chertkov O."/>
            <person name="Detter J.C."/>
            <person name="Tapia R."/>
            <person name="Han C."/>
            <person name="Land M."/>
            <person name="Hauser L."/>
            <person name="Markowitz V."/>
            <person name="Cheng J.-F."/>
            <person name="Hugenholtz P."/>
            <person name="Woyke T."/>
            <person name="Wu D."/>
            <person name="Gronow S."/>
            <person name="Wellnitz S."/>
            <person name="Brambilla E."/>
            <person name="Klenk H.-P."/>
            <person name="Eisen J.A."/>
        </authorList>
    </citation>
    <scope>NUCLEOTIDE SEQUENCE [LARGE SCALE GENOMIC DNA]</scope>
    <source>
        <strain evidence="12">ATCC BAA-1111 / DSM 21527 / NCTC 11395 / H</strain>
    </source>
</reference>
<dbReference type="STRING" id="869212.Turpa_2938"/>
<evidence type="ECO:0000313" key="12">
    <source>
        <dbReference type="Proteomes" id="UP000006048"/>
    </source>
</evidence>
<dbReference type="GO" id="GO:0009073">
    <property type="term" value="P:aromatic amino acid family biosynthetic process"/>
    <property type="evidence" value="ECO:0007669"/>
    <property type="project" value="UniProtKB-KW"/>
</dbReference>
<feature type="binding site" evidence="7">
    <location>
        <position position="275"/>
    </location>
    <ligand>
        <name>NADP(+)</name>
        <dbReference type="ChEBI" id="CHEBI:58349"/>
    </ligand>
</feature>
<evidence type="ECO:0000259" key="9">
    <source>
        <dbReference type="Pfam" id="PF08501"/>
    </source>
</evidence>
<dbReference type="EC" id="1.1.1.25" evidence="2 7"/>
<dbReference type="InterPro" id="IPR022893">
    <property type="entry name" value="Shikimate_DH_fam"/>
</dbReference>
<keyword evidence="12" id="KW-1185">Reference proteome</keyword>
<dbReference type="KEGG" id="tpx:Turpa_2938"/>
<feature type="binding site" evidence="7">
    <location>
        <begin position="20"/>
        <end position="22"/>
    </location>
    <ligand>
        <name>shikimate</name>
        <dbReference type="ChEBI" id="CHEBI:36208"/>
    </ligand>
</feature>
<feature type="active site" description="Proton acceptor" evidence="7">
    <location>
        <position position="69"/>
    </location>
</feature>
<dbReference type="InterPro" id="IPR036291">
    <property type="entry name" value="NAD(P)-bd_dom_sf"/>
</dbReference>
<evidence type="ECO:0000256" key="2">
    <source>
        <dbReference type="ARBA" id="ARBA00012962"/>
    </source>
</evidence>